<organism evidence="2 3">
    <name type="scientific">Linnemannia hyalina</name>
    <dbReference type="NCBI Taxonomy" id="64524"/>
    <lineage>
        <taxon>Eukaryota</taxon>
        <taxon>Fungi</taxon>
        <taxon>Fungi incertae sedis</taxon>
        <taxon>Mucoromycota</taxon>
        <taxon>Mortierellomycotina</taxon>
        <taxon>Mortierellomycetes</taxon>
        <taxon>Mortierellales</taxon>
        <taxon>Mortierellaceae</taxon>
        <taxon>Linnemannia</taxon>
    </lineage>
</organism>
<name>A0A9P8BYX7_9FUNG</name>
<dbReference type="AlphaFoldDB" id="A0A9P8BYX7"/>
<feature type="region of interest" description="Disordered" evidence="1">
    <location>
        <begin position="422"/>
        <end position="452"/>
    </location>
</feature>
<dbReference type="SUPFAM" id="SSF52047">
    <property type="entry name" value="RNI-like"/>
    <property type="match status" value="1"/>
</dbReference>
<comment type="caution">
    <text evidence="2">The sequence shown here is derived from an EMBL/GenBank/DDBJ whole genome shotgun (WGS) entry which is preliminary data.</text>
</comment>
<dbReference type="Proteomes" id="UP000707451">
    <property type="component" value="Unassembled WGS sequence"/>
</dbReference>
<keyword evidence="3" id="KW-1185">Reference proteome</keyword>
<accession>A0A9P8BYX7</accession>
<proteinExistence type="predicted"/>
<gene>
    <name evidence="2" type="ORF">KI688_000722</name>
</gene>
<reference evidence="2" key="1">
    <citation type="submission" date="2021-06" db="EMBL/GenBank/DDBJ databases">
        <title>Genome Sequence of Mortierella hyaline Strain SCG-10, a Cold-Adapted, Nitrate-Reducing Fungus Isolated from Soil in Minnesota, USA.</title>
        <authorList>
            <person name="Aldossari N."/>
        </authorList>
    </citation>
    <scope>NUCLEOTIDE SEQUENCE</scope>
    <source>
        <strain evidence="2">SCG-10</strain>
    </source>
</reference>
<dbReference type="OrthoDB" id="2409706at2759"/>
<evidence type="ECO:0000256" key="1">
    <source>
        <dbReference type="SAM" id="MobiDB-lite"/>
    </source>
</evidence>
<evidence type="ECO:0000313" key="3">
    <source>
        <dbReference type="Proteomes" id="UP000707451"/>
    </source>
</evidence>
<feature type="compositionally biased region" description="Low complexity" evidence="1">
    <location>
        <begin position="430"/>
        <end position="449"/>
    </location>
</feature>
<dbReference type="EMBL" id="JAHRHY010000001">
    <property type="protein sequence ID" value="KAG9072941.1"/>
    <property type="molecule type" value="Genomic_DNA"/>
</dbReference>
<sequence length="1028" mass="117258">MSPKHFQRFRHERVVEFLAVHKNKATGERYSCLDDIKHTYPDARRFKVDGVVLNFMRDANENIYEPRRIAHHPDDIIDVICTTSVPVPPTPPSSISDRSISISLDEHPDHVCPGDSIDLSVQTLSIQTDSGTTTRTTTSLSVSPTTNTTFAHSPGYLQSVATAQETTVYSPYITTSLQLQCDGSDDAHSLAHPRGQLAHALHHLNDHLYEVRKEQFASRDRELQMIKQQTEAREREEQIIKNQKQMIDRLIITQRQVDAILVQNYELHEYPIPRLFVIMPEPTNKWDPTNLLGRKYRLHFLCECSDHRRPSSNQFVAPLDRDARFKNRVHLTDHRGYELSRPTEFFEQYGAFLLGTLRILKHCLEVASAVAPVAGLVHGGVRAVMKEVSLFADSHLESIDSSIDFLKNTLEEYQVNMGLGQDCDADSQKSDISSQRSDISSQRSDTSTQWSDAESQLSDHLQTIAALEGADLRRLHTFLRSNDEDKVLGDLYRATTDTGHVKWVCLKHYGEQYRTANMATFIQSVETAKGHYDRHFRKVTITLKSTIAAKDFLKRLVSQGSTVNELHVTLAWNFWSPDLAYLVDKISQTNIKVLHLDFDDSEGSPTPWEAIRLSRGKYYPLLDLLSNKKLRAVHFANLSLLGARTPDLSSAQMGSSLRSFHFFGAIRLEDDYRLARIVSSCQGLVDLRLGSGSHSGHLGQRLHHAICSLKDLQSLHLQCMYRSFDLDKTCPTAITTSRTMKEIVGSTVVFDGRLLEDTVQRSLSMLEVLVLESHNLYQHHFAMVPEPKFGFEGPMPYELPSLGVFSATTVFSRMTHIDLFVKLTNHSLNTLRAALPHLRLIHFGSVHYIDDLLKHVNFVTLKSLSIGITHDTDLKPLQDAFITKSLPCQIDSLKIEYYEQVDFHYPQILHLIPLTCLHLSRVDDEQRLCQLLEAINFSRLEVLSIYECKYSKAAEAILSRRADEFLGNLTVQLDERSIRHYSQDMAYVGDPRAVKTRLSEKWVQHMGHIHQDEMHYRFLQPILPVTYY</sequence>
<protein>
    <submittedName>
        <fullName evidence="2">Uncharacterized protein</fullName>
    </submittedName>
</protein>
<evidence type="ECO:0000313" key="2">
    <source>
        <dbReference type="EMBL" id="KAG9072941.1"/>
    </source>
</evidence>